<gene>
    <name evidence="4" type="ORF">SASPL_123331</name>
</gene>
<keyword evidence="2" id="KW-0732">Signal</keyword>
<reference evidence="4" key="1">
    <citation type="submission" date="2018-01" db="EMBL/GenBank/DDBJ databases">
        <authorList>
            <person name="Mao J.F."/>
        </authorList>
    </citation>
    <scope>NUCLEOTIDE SEQUENCE</scope>
    <source>
        <strain evidence="4">Huo1</strain>
        <tissue evidence="4">Leaf</tissue>
    </source>
</reference>
<feature type="compositionally biased region" description="Basic residues" evidence="1">
    <location>
        <begin position="77"/>
        <end position="86"/>
    </location>
</feature>
<feature type="domain" description="Myb/SANT-like" evidence="3">
    <location>
        <begin position="146"/>
        <end position="242"/>
    </location>
</feature>
<dbReference type="Proteomes" id="UP000298416">
    <property type="component" value="Unassembled WGS sequence"/>
</dbReference>
<dbReference type="InterPro" id="IPR024752">
    <property type="entry name" value="Myb/SANT-like_dom"/>
</dbReference>
<feature type="signal peptide" evidence="2">
    <location>
        <begin position="1"/>
        <end position="18"/>
    </location>
</feature>
<organism evidence="4">
    <name type="scientific">Salvia splendens</name>
    <name type="common">Scarlet sage</name>
    <dbReference type="NCBI Taxonomy" id="180675"/>
    <lineage>
        <taxon>Eukaryota</taxon>
        <taxon>Viridiplantae</taxon>
        <taxon>Streptophyta</taxon>
        <taxon>Embryophyta</taxon>
        <taxon>Tracheophyta</taxon>
        <taxon>Spermatophyta</taxon>
        <taxon>Magnoliopsida</taxon>
        <taxon>eudicotyledons</taxon>
        <taxon>Gunneridae</taxon>
        <taxon>Pentapetalae</taxon>
        <taxon>asterids</taxon>
        <taxon>lamiids</taxon>
        <taxon>Lamiales</taxon>
        <taxon>Lamiaceae</taxon>
        <taxon>Nepetoideae</taxon>
        <taxon>Mentheae</taxon>
        <taxon>Salviinae</taxon>
        <taxon>Salvia</taxon>
        <taxon>Salvia subgen. Calosphace</taxon>
        <taxon>core Calosphace</taxon>
    </lineage>
</organism>
<dbReference type="EMBL" id="PNBA02000008">
    <property type="protein sequence ID" value="KAG6415912.1"/>
    <property type="molecule type" value="Genomic_DNA"/>
</dbReference>
<keyword evidence="5" id="KW-1185">Reference proteome</keyword>
<feature type="compositionally biased region" description="Basic and acidic residues" evidence="1">
    <location>
        <begin position="323"/>
        <end position="333"/>
    </location>
</feature>
<protein>
    <recommendedName>
        <fullName evidence="3">Myb/SANT-like domain-containing protein</fullName>
    </recommendedName>
</protein>
<evidence type="ECO:0000259" key="3">
    <source>
        <dbReference type="Pfam" id="PF12776"/>
    </source>
</evidence>
<sequence length="445" mass="49644">MSSLVCLVNAIFVGIVTGITYTPPAPTTQEEIDPGRVFSRKMKVKGAVQVARPDMFKFKADPVLLEGSFGGLSKRRRTMQSGHHHGQGMSPLSGAPSVCIPNSGKRPWSGSPRSRGDCDGTVFPSGSVVTGTPQNKFRKGERSRRMWTPKEEDILAATLLELTATGWKSDNGFRAGYQSKIEDSLRAEFPNTDLKGNPHINSKIASWKKSYGLLRSILSRTGVGWNHHGDHKFDCSDEQWDQIVQADKETKYMRNKSWPLWETWKTIFGKDRASGVAAEEIGAAAKSLRAQVSGGSQVYENDYHPSFEDFITEPFTPVSNNNEVHDDSSDDSGKQTSTTKSIPRKSKKPSPDADLIEFLGNLHQRTDARLEMISKRIGYEFDMGQARQEVYDKLCTVEGLTLPQRYRLCNILGDKPQRLEVFIGMPVNARLGYLLCLIEDEHKEV</sequence>
<dbReference type="PANTHER" id="PTHR46250:SF15">
    <property type="entry name" value="OS01G0523800 PROTEIN"/>
    <property type="match status" value="1"/>
</dbReference>
<dbReference type="AlphaFoldDB" id="A0A8X8XNC2"/>
<dbReference type="Pfam" id="PF12776">
    <property type="entry name" value="Myb_DNA-bind_3"/>
    <property type="match status" value="1"/>
</dbReference>
<feature type="chain" id="PRO_5036488247" description="Myb/SANT-like domain-containing protein" evidence="2">
    <location>
        <begin position="19"/>
        <end position="445"/>
    </location>
</feature>
<proteinExistence type="predicted"/>
<name>A0A8X8XNC2_SALSN</name>
<reference evidence="4" key="2">
    <citation type="submission" date="2020-08" db="EMBL/GenBank/DDBJ databases">
        <title>Plant Genome Project.</title>
        <authorList>
            <person name="Zhang R.-G."/>
        </authorList>
    </citation>
    <scope>NUCLEOTIDE SEQUENCE</scope>
    <source>
        <strain evidence="4">Huo1</strain>
        <tissue evidence="4">Leaf</tissue>
    </source>
</reference>
<evidence type="ECO:0000256" key="2">
    <source>
        <dbReference type="SAM" id="SignalP"/>
    </source>
</evidence>
<evidence type="ECO:0000313" key="4">
    <source>
        <dbReference type="EMBL" id="KAG6415912.1"/>
    </source>
</evidence>
<feature type="region of interest" description="Disordered" evidence="1">
    <location>
        <begin position="314"/>
        <end position="353"/>
    </location>
</feature>
<accession>A0A8X8XNC2</accession>
<comment type="caution">
    <text evidence="4">The sequence shown here is derived from an EMBL/GenBank/DDBJ whole genome shotgun (WGS) entry which is preliminary data.</text>
</comment>
<feature type="region of interest" description="Disordered" evidence="1">
    <location>
        <begin position="77"/>
        <end position="145"/>
    </location>
</feature>
<dbReference type="PANTHER" id="PTHR46250">
    <property type="entry name" value="MYB/SANT-LIKE DNA-BINDING DOMAIN PROTEIN-RELATED"/>
    <property type="match status" value="1"/>
</dbReference>
<evidence type="ECO:0000313" key="5">
    <source>
        <dbReference type="Proteomes" id="UP000298416"/>
    </source>
</evidence>
<evidence type="ECO:0000256" key="1">
    <source>
        <dbReference type="SAM" id="MobiDB-lite"/>
    </source>
</evidence>